<dbReference type="EMBL" id="AAVO02000024">
    <property type="protein sequence ID" value="EDM85751.1"/>
    <property type="molecule type" value="Genomic_DNA"/>
</dbReference>
<evidence type="ECO:0000313" key="1">
    <source>
        <dbReference type="EMBL" id="EDM85751.1"/>
    </source>
</evidence>
<name>A5ZXB1_9FIRM</name>
<organism evidence="1 2">
    <name type="scientific">Blautia obeum ATCC 29174</name>
    <dbReference type="NCBI Taxonomy" id="411459"/>
    <lineage>
        <taxon>Bacteria</taxon>
        <taxon>Bacillati</taxon>
        <taxon>Bacillota</taxon>
        <taxon>Clostridia</taxon>
        <taxon>Lachnospirales</taxon>
        <taxon>Lachnospiraceae</taxon>
        <taxon>Blautia</taxon>
    </lineage>
</organism>
<reference evidence="1 2" key="2">
    <citation type="submission" date="2007-04" db="EMBL/GenBank/DDBJ databases">
        <title>Draft genome sequence of Ruminococcus obeum (ATCC 29174).</title>
        <authorList>
            <person name="Sudarsanam P."/>
            <person name="Ley R."/>
            <person name="Guruge J."/>
            <person name="Turnbaugh P.J."/>
            <person name="Mahowald M."/>
            <person name="Liep D."/>
            <person name="Gordon J."/>
        </authorList>
    </citation>
    <scope>NUCLEOTIDE SEQUENCE [LARGE SCALE GENOMIC DNA]</scope>
    <source>
        <strain evidence="1 2">ATCC 29174</strain>
    </source>
</reference>
<accession>A5ZXB1</accession>
<dbReference type="AntiFam" id="ANF00010">
    <property type="entry name" value="tRNA translation"/>
</dbReference>
<protein>
    <submittedName>
        <fullName evidence="1">Uncharacterized protein</fullName>
    </submittedName>
</protein>
<reference evidence="1 2" key="1">
    <citation type="submission" date="2007-03" db="EMBL/GenBank/DDBJ databases">
        <authorList>
            <person name="Fulton L."/>
            <person name="Clifton S."/>
            <person name="Fulton B."/>
            <person name="Xu J."/>
            <person name="Minx P."/>
            <person name="Pepin K.H."/>
            <person name="Johnson M."/>
            <person name="Thiruvilangam P."/>
            <person name="Bhonagiri V."/>
            <person name="Nash W.E."/>
            <person name="Mardis E.R."/>
            <person name="Wilson R.K."/>
        </authorList>
    </citation>
    <scope>NUCLEOTIDE SEQUENCE [LARGE SCALE GENOMIC DNA]</scope>
    <source>
        <strain evidence="1 2">ATCC 29174</strain>
    </source>
</reference>
<dbReference type="HOGENOM" id="CLU_2895039_0_0_9"/>
<dbReference type="AlphaFoldDB" id="A5ZXB1"/>
<proteinExistence type="predicted"/>
<gene>
    <name evidence="1" type="ORF">RUMOBE_03663</name>
</gene>
<sequence>MSAYGNAAVAQSVERRLGKAEVTGSIPVSSFYFFCKNESWHIFLADMGIGADFFYIFTVARC</sequence>
<evidence type="ECO:0000313" key="2">
    <source>
        <dbReference type="Proteomes" id="UP000006002"/>
    </source>
</evidence>
<dbReference type="Proteomes" id="UP000006002">
    <property type="component" value="Unassembled WGS sequence"/>
</dbReference>
<comment type="caution">
    <text evidence="1">The sequence shown here is derived from an EMBL/GenBank/DDBJ whole genome shotgun (WGS) entry which is preliminary data.</text>
</comment>